<dbReference type="Gene3D" id="1.25.10.10">
    <property type="entry name" value="Leucine-rich Repeat Variant"/>
    <property type="match status" value="1"/>
</dbReference>
<dbReference type="SUPFAM" id="SSF48452">
    <property type="entry name" value="TPR-like"/>
    <property type="match status" value="1"/>
</dbReference>
<organism evidence="3 4">
    <name type="scientific">Aphanomyces euteiches</name>
    <dbReference type="NCBI Taxonomy" id="100861"/>
    <lineage>
        <taxon>Eukaryota</taxon>
        <taxon>Sar</taxon>
        <taxon>Stramenopiles</taxon>
        <taxon>Oomycota</taxon>
        <taxon>Saprolegniomycetes</taxon>
        <taxon>Saprolegniales</taxon>
        <taxon>Verrucalvaceae</taxon>
        <taxon>Aphanomyces</taxon>
    </lineage>
</organism>
<evidence type="ECO:0008006" key="5">
    <source>
        <dbReference type="Google" id="ProtNLM"/>
    </source>
</evidence>
<dbReference type="InterPro" id="IPR011989">
    <property type="entry name" value="ARM-like"/>
</dbReference>
<keyword evidence="2" id="KW-0963">Cytoplasm</keyword>
<evidence type="ECO:0000256" key="1">
    <source>
        <dbReference type="ARBA" id="ARBA00004496"/>
    </source>
</evidence>
<dbReference type="EMBL" id="VJMJ01000167">
    <property type="protein sequence ID" value="KAF0729162.1"/>
    <property type="molecule type" value="Genomic_DNA"/>
</dbReference>
<dbReference type="AlphaFoldDB" id="A0A6G0WPA0"/>
<sequence>MEQRKEEGTAFFKQGKWTEALASYQAALAFPDAPLEMQSVLLSNIAACQLKLKDFAGAVESCNRAIDMPKLPQGLMEKLLFRRAQGNMEIDQLTAAARDVKAVLQLNQGNKAAVQLLHTLQEKARADASGVGKALKSLKEAPTLDALRFLEHAPDSSVYRDVLAQQGEAVLWKCVYRYEDRAIGAGALRVLHKIATTISAAPILAAIDIPILTTFVQLPNTTPEMKKDDFALETAVTGLCGALSAYLLTQPESSQQALRALVDAVLNGLRSPEIPLQVAALDSLLSDIKDFAKLKTLLDELGIFPLLRSRADIFEEKTVSRIALVFSQVLAAFESQDSLVERIVQDNCILPIMVASTMAAASPGAILLCSVFLVNAKLGSLAIQRQTQFFPHLSSLLLAHTTKLAYQELVMDLVAFVAGSETGVACIPLELRVELGKIMQCDMDAVHLKLQATAVAALVKMSIVEKSFEADTPTGRAMIDIVLELMGRLDESHSRPSLVGSTAQERAVEALSYLITYTTVKDELVKQSGALNPLFSISATMPSNLLYGISYILHHLLTSESELKKQKMATSELTPDQYEQLQKALKQKSELDDGDSPAQVQARLSAVLAHPTSIKTLVQLLKTKSPAILDMAIQSALHATECVPVRGKLVQGGLLAALFPRAVSSEAAQQAIAKILITTNPNLIPSAQLLSAVQPLRTLCQNKNDAALLHFEALMALTNIASVSMETKARVLADQGLNAIQYLQFSDHALVRRAATECLTNLLPHDDVIEKVFCQPDKLRLWLAFASIEEAEEDFETARAASGALAMVSQYPEVCKVLLEQNPLTTFQAVLAESTSPELIHRHAFAVQNCLEYVASLKDNAEEGNMKATYEAQYLLLKPTVAALVKRTKEAEIRPIAQACLDMIDKFDA</sequence>
<dbReference type="PANTHER" id="PTHR45994:SF1">
    <property type="entry name" value="FI21225P1"/>
    <property type="match status" value="1"/>
</dbReference>
<dbReference type="GO" id="GO:0005737">
    <property type="term" value="C:cytoplasm"/>
    <property type="evidence" value="ECO:0007669"/>
    <property type="project" value="UniProtKB-SubCell"/>
</dbReference>
<proteinExistence type="predicted"/>
<dbReference type="InterPro" id="IPR019734">
    <property type="entry name" value="TPR_rpt"/>
</dbReference>
<accession>A0A6G0WPA0</accession>
<evidence type="ECO:0000313" key="3">
    <source>
        <dbReference type="EMBL" id="KAF0729162.1"/>
    </source>
</evidence>
<evidence type="ECO:0000256" key="2">
    <source>
        <dbReference type="ARBA" id="ARBA00022490"/>
    </source>
</evidence>
<dbReference type="SUPFAM" id="SSF48371">
    <property type="entry name" value="ARM repeat"/>
    <property type="match status" value="1"/>
</dbReference>
<name>A0A6G0WPA0_9STRA</name>
<dbReference type="InterPro" id="IPR016024">
    <property type="entry name" value="ARM-type_fold"/>
</dbReference>
<dbReference type="Gene3D" id="1.25.40.10">
    <property type="entry name" value="Tetratricopeptide repeat domain"/>
    <property type="match status" value="1"/>
</dbReference>
<dbReference type="GO" id="GO:0051879">
    <property type="term" value="F:Hsp90 protein binding"/>
    <property type="evidence" value="ECO:0007669"/>
    <property type="project" value="TreeGrafter"/>
</dbReference>
<comment type="caution">
    <text evidence="3">The sequence shown here is derived from an EMBL/GenBank/DDBJ whole genome shotgun (WGS) entry which is preliminary data.</text>
</comment>
<reference evidence="3 4" key="1">
    <citation type="submission" date="2019-07" db="EMBL/GenBank/DDBJ databases">
        <title>Genomics analysis of Aphanomyces spp. identifies a new class of oomycete effector associated with host adaptation.</title>
        <authorList>
            <person name="Gaulin E."/>
        </authorList>
    </citation>
    <scope>NUCLEOTIDE SEQUENCE [LARGE SCALE GENOMIC DNA]</scope>
    <source>
        <strain evidence="3 4">ATCC 201684</strain>
    </source>
</reference>
<dbReference type="SMART" id="SM00028">
    <property type="entry name" value="TPR"/>
    <property type="match status" value="3"/>
</dbReference>
<evidence type="ECO:0000313" key="4">
    <source>
        <dbReference type="Proteomes" id="UP000481153"/>
    </source>
</evidence>
<dbReference type="VEuPathDB" id="FungiDB:AeMF1_011577"/>
<keyword evidence="4" id="KW-1185">Reference proteome</keyword>
<protein>
    <recommendedName>
        <fullName evidence="5">Protein unc-45 homolog B</fullName>
    </recommendedName>
</protein>
<dbReference type="PANTHER" id="PTHR45994">
    <property type="entry name" value="FI21225P1"/>
    <property type="match status" value="1"/>
</dbReference>
<dbReference type="InterPro" id="IPR011990">
    <property type="entry name" value="TPR-like_helical_dom_sf"/>
</dbReference>
<dbReference type="Proteomes" id="UP000481153">
    <property type="component" value="Unassembled WGS sequence"/>
</dbReference>
<comment type="subcellular location">
    <subcellularLocation>
        <location evidence="1">Cytoplasm</location>
    </subcellularLocation>
</comment>
<gene>
    <name evidence="3" type="ORF">Ae201684_013140</name>
</gene>